<keyword evidence="3" id="KW-1185">Reference proteome</keyword>
<feature type="region of interest" description="Disordered" evidence="1">
    <location>
        <begin position="38"/>
        <end position="64"/>
    </location>
</feature>
<dbReference type="Proteomes" id="UP000304900">
    <property type="component" value="Unassembled WGS sequence"/>
</dbReference>
<evidence type="ECO:0000313" key="3">
    <source>
        <dbReference type="Proteomes" id="UP000304900"/>
    </source>
</evidence>
<organism evidence="2 3">
    <name type="scientific">Dyadobacter frigoris</name>
    <dbReference type="NCBI Taxonomy" id="2576211"/>
    <lineage>
        <taxon>Bacteria</taxon>
        <taxon>Pseudomonadati</taxon>
        <taxon>Bacteroidota</taxon>
        <taxon>Cytophagia</taxon>
        <taxon>Cytophagales</taxon>
        <taxon>Spirosomataceae</taxon>
        <taxon>Dyadobacter</taxon>
    </lineage>
</organism>
<comment type="caution">
    <text evidence="2">The sequence shown here is derived from an EMBL/GenBank/DDBJ whole genome shotgun (WGS) entry which is preliminary data.</text>
</comment>
<name>A0A4U6DGD1_9BACT</name>
<dbReference type="RefSeq" id="WP_137337988.1">
    <property type="nucleotide sequence ID" value="NZ_BSQH01000001.1"/>
</dbReference>
<evidence type="ECO:0000313" key="2">
    <source>
        <dbReference type="EMBL" id="TKT93694.1"/>
    </source>
</evidence>
<proteinExistence type="predicted"/>
<dbReference type="AlphaFoldDB" id="A0A4U6DGD1"/>
<evidence type="ECO:0000256" key="1">
    <source>
        <dbReference type="SAM" id="MobiDB-lite"/>
    </source>
</evidence>
<protein>
    <submittedName>
        <fullName evidence="2">Uncharacterized protein</fullName>
    </submittedName>
</protein>
<reference evidence="2 3" key="1">
    <citation type="submission" date="2019-05" db="EMBL/GenBank/DDBJ databases">
        <title>Dyadobacter AR-3-8 sp. nov., isolated from arctic soil.</title>
        <authorList>
            <person name="Chaudhary D.K."/>
        </authorList>
    </citation>
    <scope>NUCLEOTIDE SEQUENCE [LARGE SCALE GENOMIC DNA]</scope>
    <source>
        <strain evidence="2 3">AR-3-8</strain>
    </source>
</reference>
<dbReference type="EMBL" id="SZVO01000001">
    <property type="protein sequence ID" value="TKT93694.1"/>
    <property type="molecule type" value="Genomic_DNA"/>
</dbReference>
<sequence length="64" mass="6997">MPAAERLPVYRKNVFTNQGLAPSEPPLFGKNILDKNLGDSEGVGISPKQAIGYKQDAPMERRGK</sequence>
<gene>
    <name evidence="2" type="ORF">FDK13_00330</name>
</gene>
<accession>A0A4U6DGD1</accession>